<evidence type="ECO:0000256" key="1">
    <source>
        <dbReference type="SAM" id="Phobius"/>
    </source>
</evidence>
<comment type="caution">
    <text evidence="2">The sequence shown here is derived from an EMBL/GenBank/DDBJ whole genome shotgun (WGS) entry which is preliminary data.</text>
</comment>
<sequence length="185" mass="21434">MIQPFFDFIEKFATDFSWRRLIIFFTLIVIIGFAFFFYESQTFNNELTAYERTIALLEKTDKFDHKDKLANQAVENVHRGLVEITSKKNIDTSLDIEIQQEVKQAIAGSIIWILFALFLIPRAFRENKNNDIFGIVGCLIIGVFTGTVGYFLPTNWSDWILFGLYPVGFNLILFILFAAYGNRSK</sequence>
<keyword evidence="3" id="KW-1185">Reference proteome</keyword>
<evidence type="ECO:0000313" key="3">
    <source>
        <dbReference type="Proteomes" id="UP001139474"/>
    </source>
</evidence>
<organism evidence="2 3">
    <name type="scientific">Idiomarina rhizosphaerae</name>
    <dbReference type="NCBI Taxonomy" id="2961572"/>
    <lineage>
        <taxon>Bacteria</taxon>
        <taxon>Pseudomonadati</taxon>
        <taxon>Pseudomonadota</taxon>
        <taxon>Gammaproteobacteria</taxon>
        <taxon>Alteromonadales</taxon>
        <taxon>Idiomarinaceae</taxon>
        <taxon>Idiomarina</taxon>
    </lineage>
</organism>
<feature type="transmembrane region" description="Helical" evidence="1">
    <location>
        <begin position="159"/>
        <end position="180"/>
    </location>
</feature>
<keyword evidence="1" id="KW-1133">Transmembrane helix</keyword>
<reference evidence="2" key="1">
    <citation type="submission" date="2022-06" db="EMBL/GenBank/DDBJ databases">
        <title>Idiomarina rhizosphaerae M1R2S28.</title>
        <authorList>
            <person name="Sun J.-Q."/>
            <person name="Li L.-F."/>
        </authorList>
    </citation>
    <scope>NUCLEOTIDE SEQUENCE</scope>
    <source>
        <strain evidence="2">M1R2S28</strain>
    </source>
</reference>
<feature type="transmembrane region" description="Helical" evidence="1">
    <location>
        <begin position="102"/>
        <end position="120"/>
    </location>
</feature>
<feature type="transmembrane region" description="Helical" evidence="1">
    <location>
        <begin position="132"/>
        <end position="153"/>
    </location>
</feature>
<keyword evidence="1" id="KW-0812">Transmembrane</keyword>
<dbReference type="Proteomes" id="UP001139474">
    <property type="component" value="Unassembled WGS sequence"/>
</dbReference>
<evidence type="ECO:0000313" key="2">
    <source>
        <dbReference type="EMBL" id="MCP1339268.1"/>
    </source>
</evidence>
<feature type="transmembrane region" description="Helical" evidence="1">
    <location>
        <begin position="21"/>
        <end position="38"/>
    </location>
</feature>
<name>A0A9X2JRW4_9GAMM</name>
<dbReference type="RefSeq" id="WP_253618932.1">
    <property type="nucleotide sequence ID" value="NZ_JAMZDE010000006.1"/>
</dbReference>
<dbReference type="EMBL" id="JAMZDE010000006">
    <property type="protein sequence ID" value="MCP1339268.1"/>
    <property type="molecule type" value="Genomic_DNA"/>
</dbReference>
<proteinExistence type="predicted"/>
<dbReference type="AlphaFoldDB" id="A0A9X2JRW4"/>
<protein>
    <submittedName>
        <fullName evidence="2">Uncharacterized protein</fullName>
    </submittedName>
</protein>
<accession>A0A9X2JRW4</accession>
<gene>
    <name evidence="2" type="ORF">NJR55_06635</name>
</gene>
<keyword evidence="1" id="KW-0472">Membrane</keyword>